<evidence type="ECO:0000313" key="2">
    <source>
        <dbReference type="EMBL" id="CAH01485.1"/>
    </source>
</evidence>
<dbReference type="PaxDb" id="284590-Q6CTV5"/>
<organism evidence="2 3">
    <name type="scientific">Kluyveromyces lactis (strain ATCC 8585 / CBS 2359 / DSM 70799 / NBRC 1267 / NRRL Y-1140 / WM37)</name>
    <name type="common">Yeast</name>
    <name type="synonym">Candida sphaerica</name>
    <dbReference type="NCBI Taxonomy" id="284590"/>
    <lineage>
        <taxon>Eukaryota</taxon>
        <taxon>Fungi</taxon>
        <taxon>Dikarya</taxon>
        <taxon>Ascomycota</taxon>
        <taxon>Saccharomycotina</taxon>
        <taxon>Saccharomycetes</taxon>
        <taxon>Saccharomycetales</taxon>
        <taxon>Saccharomycetaceae</taxon>
        <taxon>Kluyveromyces</taxon>
    </lineage>
</organism>
<dbReference type="KEGG" id="kla:KLLA0_C09779g"/>
<sequence>MRSIPEPRQSKYNRFRRLFNKVHNCVTLKRLKRRWNLHKLKKSSRNTNQRSAIPIDRIANLPTGMSHKSSNMKPLLLVSFNKGQENSPKVRILETNGHLRSWISGRKFSMKRIVNNASVERDPYQNSRHTVRQEVAKHADLKVNYSEQGIVKTVDIPCCYTEDPKLINIGQEHTFRIRDYPSLNPSQRTTRNGFRSRNQPEPVSRFFFEEVAETMS</sequence>
<dbReference type="AlphaFoldDB" id="Q6CTV5"/>
<reference evidence="2 3" key="1">
    <citation type="journal article" date="2004" name="Nature">
        <title>Genome evolution in yeasts.</title>
        <authorList>
            <consortium name="Genolevures"/>
            <person name="Dujon B."/>
            <person name="Sherman D."/>
            <person name="Fischer G."/>
            <person name="Durrens P."/>
            <person name="Casaregola S."/>
            <person name="Lafontaine I."/>
            <person name="de Montigny J."/>
            <person name="Marck C."/>
            <person name="Neuveglise C."/>
            <person name="Talla E."/>
            <person name="Goffard N."/>
            <person name="Frangeul L."/>
            <person name="Aigle M."/>
            <person name="Anthouard V."/>
            <person name="Babour A."/>
            <person name="Barbe V."/>
            <person name="Barnay S."/>
            <person name="Blanchin S."/>
            <person name="Beckerich J.M."/>
            <person name="Beyne E."/>
            <person name="Bleykasten C."/>
            <person name="Boisrame A."/>
            <person name="Boyer J."/>
            <person name="Cattolico L."/>
            <person name="Confanioleri F."/>
            <person name="de Daruvar A."/>
            <person name="Despons L."/>
            <person name="Fabre E."/>
            <person name="Fairhead C."/>
            <person name="Ferry-Dumazet H."/>
            <person name="Groppi A."/>
            <person name="Hantraye F."/>
            <person name="Hennequin C."/>
            <person name="Jauniaux N."/>
            <person name="Joyet P."/>
            <person name="Kachouri R."/>
            <person name="Kerrest A."/>
            <person name="Koszul R."/>
            <person name="Lemaire M."/>
            <person name="Lesur I."/>
            <person name="Ma L."/>
            <person name="Muller H."/>
            <person name="Nicaud J.M."/>
            <person name="Nikolski M."/>
            <person name="Oztas S."/>
            <person name="Ozier-Kalogeropoulos O."/>
            <person name="Pellenz S."/>
            <person name="Potier S."/>
            <person name="Richard G.F."/>
            <person name="Straub M.L."/>
            <person name="Suleau A."/>
            <person name="Swennene D."/>
            <person name="Tekaia F."/>
            <person name="Wesolowski-Louvel M."/>
            <person name="Westhof E."/>
            <person name="Wirth B."/>
            <person name="Zeniou-Meyer M."/>
            <person name="Zivanovic I."/>
            <person name="Bolotin-Fukuhara M."/>
            <person name="Thierry A."/>
            <person name="Bouchier C."/>
            <person name="Caudron B."/>
            <person name="Scarpelli C."/>
            <person name="Gaillardin C."/>
            <person name="Weissenbach J."/>
            <person name="Wincker P."/>
            <person name="Souciet J.L."/>
        </authorList>
    </citation>
    <scope>NUCLEOTIDE SEQUENCE [LARGE SCALE GENOMIC DNA]</scope>
    <source>
        <strain evidence="3">ATCC 8585 / CBS 2359 / DSM 70799 / NBRC 1267 / NRRL Y-1140 / WM37</strain>
    </source>
</reference>
<name>Q6CTV5_KLULA</name>
<dbReference type="EMBL" id="CR382123">
    <property type="protein sequence ID" value="CAH01485.1"/>
    <property type="molecule type" value="Genomic_DNA"/>
</dbReference>
<proteinExistence type="predicted"/>
<gene>
    <name evidence="2" type="ORF">KLLA0_C09779g</name>
</gene>
<feature type="region of interest" description="Disordered" evidence="1">
    <location>
        <begin position="180"/>
        <end position="199"/>
    </location>
</feature>
<dbReference type="FunCoup" id="Q6CTV5">
    <property type="interactions" value="27"/>
</dbReference>
<keyword evidence="3" id="KW-1185">Reference proteome</keyword>
<evidence type="ECO:0000256" key="1">
    <source>
        <dbReference type="SAM" id="MobiDB-lite"/>
    </source>
</evidence>
<dbReference type="eggNOG" id="ENOG502S21W">
    <property type="taxonomic scope" value="Eukaryota"/>
</dbReference>
<dbReference type="Proteomes" id="UP000000598">
    <property type="component" value="Chromosome C"/>
</dbReference>
<evidence type="ECO:0000313" key="3">
    <source>
        <dbReference type="Proteomes" id="UP000000598"/>
    </source>
</evidence>
<accession>Q6CTV5</accession>
<dbReference type="HOGENOM" id="CLU_069887_0_0_1"/>
<dbReference type="InParanoid" id="Q6CTV5"/>
<feature type="compositionally biased region" description="Polar residues" evidence="1">
    <location>
        <begin position="183"/>
        <end position="199"/>
    </location>
</feature>
<dbReference type="OMA" id="KLKRRWH"/>
<protein>
    <submittedName>
        <fullName evidence="2">KLLA0C09779p</fullName>
    </submittedName>
</protein>